<name>A0A6S6ZDF8_9BURK</name>
<keyword evidence="5" id="KW-0442">Lipid degradation</keyword>
<dbReference type="AlphaFoldDB" id="A0A6S6ZDF8"/>
<dbReference type="GO" id="GO:0004300">
    <property type="term" value="F:enoyl-CoA hydratase activity"/>
    <property type="evidence" value="ECO:0007669"/>
    <property type="project" value="UniProtKB-ARBA"/>
</dbReference>
<dbReference type="GO" id="GO:0006635">
    <property type="term" value="P:fatty acid beta-oxidation"/>
    <property type="evidence" value="ECO:0007669"/>
    <property type="project" value="UniProtKB-UniPathway"/>
</dbReference>
<keyword evidence="4" id="KW-0276">Fatty acid metabolism</keyword>
<evidence type="ECO:0000313" key="17">
    <source>
        <dbReference type="EMBL" id="CAB3674683.1"/>
    </source>
</evidence>
<dbReference type="PANTHER" id="PTHR23309">
    <property type="entry name" value="3-HYDROXYACYL-COA DEHYROGENASE"/>
    <property type="match status" value="1"/>
</dbReference>
<dbReference type="InterPro" id="IPR006176">
    <property type="entry name" value="3-OHacyl-CoA_DH_NAD-bd"/>
</dbReference>
<evidence type="ECO:0000256" key="4">
    <source>
        <dbReference type="ARBA" id="ARBA00022832"/>
    </source>
</evidence>
<feature type="domain" description="3-hydroxyacyl-CoA dehydrogenase NAD binding" evidence="16">
    <location>
        <begin position="307"/>
        <end position="483"/>
    </location>
</feature>
<feature type="domain" description="3-hydroxyacyl-CoA dehydrogenase C-terminal" evidence="15">
    <location>
        <begin position="619"/>
        <end position="702"/>
    </location>
</feature>
<evidence type="ECO:0000256" key="3">
    <source>
        <dbReference type="ARBA" id="ARBA00008750"/>
    </source>
</evidence>
<keyword evidence="8" id="KW-0443">Lipid metabolism</keyword>
<evidence type="ECO:0000256" key="9">
    <source>
        <dbReference type="ARBA" id="ARBA00023140"/>
    </source>
</evidence>
<keyword evidence="10" id="KW-0413">Isomerase</keyword>
<dbReference type="Proteomes" id="UP000494269">
    <property type="component" value="Unassembled WGS sequence"/>
</dbReference>
<dbReference type="RefSeq" id="WP_175169131.1">
    <property type="nucleotide sequence ID" value="NZ_CADIJQ010000001.1"/>
</dbReference>
<dbReference type="Pfam" id="PF00725">
    <property type="entry name" value="3HCDH"/>
    <property type="match status" value="2"/>
</dbReference>
<keyword evidence="12" id="KW-0511">Multifunctional enzyme</keyword>
<evidence type="ECO:0000256" key="1">
    <source>
        <dbReference type="ARBA" id="ARBA00004275"/>
    </source>
</evidence>
<dbReference type="GO" id="GO:0016853">
    <property type="term" value="F:isomerase activity"/>
    <property type="evidence" value="ECO:0007669"/>
    <property type="project" value="UniProtKB-KW"/>
</dbReference>
<evidence type="ECO:0000256" key="14">
    <source>
        <dbReference type="RuleBase" id="RU003707"/>
    </source>
</evidence>
<keyword evidence="9" id="KW-0576">Peroxisome</keyword>
<dbReference type="Pfam" id="PF00378">
    <property type="entry name" value="ECH_1"/>
    <property type="match status" value="1"/>
</dbReference>
<evidence type="ECO:0000313" key="18">
    <source>
        <dbReference type="Proteomes" id="UP000494269"/>
    </source>
</evidence>
<dbReference type="EMBL" id="CADIJQ010000001">
    <property type="protein sequence ID" value="CAB3674683.1"/>
    <property type="molecule type" value="Genomic_DNA"/>
</dbReference>
<comment type="catalytic activity">
    <reaction evidence="13">
        <text>a (3S)-3-hydroxyacyl-CoA + NAD(+) = a 3-oxoacyl-CoA + NADH + H(+)</text>
        <dbReference type="Rhea" id="RHEA:22432"/>
        <dbReference type="ChEBI" id="CHEBI:15378"/>
        <dbReference type="ChEBI" id="CHEBI:57318"/>
        <dbReference type="ChEBI" id="CHEBI:57540"/>
        <dbReference type="ChEBI" id="CHEBI:57945"/>
        <dbReference type="ChEBI" id="CHEBI:90726"/>
        <dbReference type="EC" id="1.1.1.35"/>
    </reaction>
</comment>
<evidence type="ECO:0000256" key="2">
    <source>
        <dbReference type="ARBA" id="ARBA00005005"/>
    </source>
</evidence>
<protein>
    <submittedName>
        <fullName evidence="17">Fatty acid oxidation complex subunit alpha</fullName>
    </submittedName>
</protein>
<evidence type="ECO:0000256" key="10">
    <source>
        <dbReference type="ARBA" id="ARBA00023235"/>
    </source>
</evidence>
<feature type="domain" description="3-hydroxyacyl-CoA dehydrogenase C-terminal" evidence="15">
    <location>
        <begin position="488"/>
        <end position="581"/>
    </location>
</feature>
<evidence type="ECO:0000256" key="5">
    <source>
        <dbReference type="ARBA" id="ARBA00022963"/>
    </source>
</evidence>
<dbReference type="InterPro" id="IPR036291">
    <property type="entry name" value="NAD(P)-bd_dom_sf"/>
</dbReference>
<dbReference type="GO" id="GO:0070403">
    <property type="term" value="F:NAD+ binding"/>
    <property type="evidence" value="ECO:0007669"/>
    <property type="project" value="InterPro"/>
</dbReference>
<comment type="pathway">
    <text evidence="2">Lipid metabolism; fatty acid beta-oxidation.</text>
</comment>
<evidence type="ECO:0000259" key="16">
    <source>
        <dbReference type="Pfam" id="PF02737"/>
    </source>
</evidence>
<dbReference type="GO" id="GO:0003857">
    <property type="term" value="F:(3S)-3-hydroxyacyl-CoA dehydrogenase (NAD+) activity"/>
    <property type="evidence" value="ECO:0007669"/>
    <property type="project" value="UniProtKB-EC"/>
</dbReference>
<comment type="subcellular location">
    <subcellularLocation>
        <location evidence="1">Peroxisome</location>
    </subcellularLocation>
</comment>
<accession>A0A6S6ZDF8</accession>
<dbReference type="SUPFAM" id="SSF52096">
    <property type="entry name" value="ClpP/crotonase"/>
    <property type="match status" value="1"/>
</dbReference>
<dbReference type="InterPro" id="IPR006108">
    <property type="entry name" value="3HC_DH_C"/>
</dbReference>
<comment type="similarity">
    <text evidence="14">Belongs to the enoyl-CoA hydratase/isomerase family.</text>
</comment>
<dbReference type="PROSITE" id="PS00166">
    <property type="entry name" value="ENOYL_COA_HYDRATASE"/>
    <property type="match status" value="1"/>
</dbReference>
<comment type="similarity">
    <text evidence="3">In the N-terminal section; belongs to the enoyl-CoA hydratase/isomerase family.</text>
</comment>
<proteinExistence type="inferred from homology"/>
<evidence type="ECO:0000256" key="8">
    <source>
        <dbReference type="ARBA" id="ARBA00023098"/>
    </source>
</evidence>
<dbReference type="InterPro" id="IPR018376">
    <property type="entry name" value="Enoyl-CoA_hyd/isom_CS"/>
</dbReference>
<dbReference type="SUPFAM" id="SSF51735">
    <property type="entry name" value="NAD(P)-binding Rossmann-fold domains"/>
    <property type="match status" value="1"/>
</dbReference>
<dbReference type="FunFam" id="3.40.50.720:FF:000009">
    <property type="entry name" value="Fatty oxidation complex, alpha subunit"/>
    <property type="match status" value="1"/>
</dbReference>
<dbReference type="InterPro" id="IPR008927">
    <property type="entry name" value="6-PGluconate_DH-like_C_sf"/>
</dbReference>
<organism evidence="17 18">
    <name type="scientific">Achromobacter kerstersii</name>
    <dbReference type="NCBI Taxonomy" id="1353890"/>
    <lineage>
        <taxon>Bacteria</taxon>
        <taxon>Pseudomonadati</taxon>
        <taxon>Pseudomonadota</taxon>
        <taxon>Betaproteobacteria</taxon>
        <taxon>Burkholderiales</taxon>
        <taxon>Alcaligenaceae</taxon>
        <taxon>Achromobacter</taxon>
    </lineage>
</organism>
<dbReference type="Gene3D" id="1.10.1040.50">
    <property type="match status" value="1"/>
</dbReference>
<evidence type="ECO:0000256" key="13">
    <source>
        <dbReference type="ARBA" id="ARBA00049556"/>
    </source>
</evidence>
<dbReference type="FunFam" id="1.10.1040.50:FF:000006">
    <property type="entry name" value="Peroxisomal bifunctional enzyme"/>
    <property type="match status" value="1"/>
</dbReference>
<evidence type="ECO:0000256" key="12">
    <source>
        <dbReference type="ARBA" id="ARBA00023268"/>
    </source>
</evidence>
<evidence type="ECO:0000256" key="7">
    <source>
        <dbReference type="ARBA" id="ARBA00023027"/>
    </source>
</evidence>
<keyword evidence="6" id="KW-0560">Oxidoreductase</keyword>
<dbReference type="UniPathway" id="UPA00659"/>
<dbReference type="InterPro" id="IPR029045">
    <property type="entry name" value="ClpP/crotonase-like_dom_sf"/>
</dbReference>
<dbReference type="CDD" id="cd06558">
    <property type="entry name" value="crotonase-like"/>
    <property type="match status" value="1"/>
</dbReference>
<dbReference type="Gene3D" id="3.90.226.10">
    <property type="entry name" value="2-enoyl-CoA Hydratase, Chain A, domain 1"/>
    <property type="match status" value="1"/>
</dbReference>
<dbReference type="Gene3D" id="3.40.50.720">
    <property type="entry name" value="NAD(P)-binding Rossmann-like Domain"/>
    <property type="match status" value="1"/>
</dbReference>
<dbReference type="InterPro" id="IPR001753">
    <property type="entry name" value="Enoyl-CoA_hydra/iso"/>
</dbReference>
<evidence type="ECO:0000256" key="11">
    <source>
        <dbReference type="ARBA" id="ARBA00023239"/>
    </source>
</evidence>
<gene>
    <name evidence="17" type="primary">fadJ_1</name>
    <name evidence="17" type="ORF">LMG3441_01259</name>
</gene>
<sequence length="715" mass="75966">MTDSSTAGAAHARREDDILVITLDHPPVNALSADVRRDLAHAIDAAQSDPQVRAILLVGAGKNFIAGADIREFGKPPKPPALPDVCNQIEASAKPVVAVLHGAALGGGLEVALAAHYRVALPSAKLGLPEVNLGLLPGAGGTQRTPRLIGAAAALDLMLSGKHLSANAAVKAGLVDTLADGEGDGDSALAAGLAYTRQLLAQGAGPRRSRDATAALADKATALAQAAAAGEHVAKTLRGLYSPAKIVEAVRAAIEQPFDEGLRTERALFLQCLDSPQRAGLVHAFFAERETTKIPELKAARPRRLDTIGVVGGGTMGAGIAVSVLDAGLPVVMVEQDDAALERGRGRVAQVYDLLVKKGRITQEERDARLSRLTGATSYDALDNADLIIEAVFEDMDVKLAVFAQLDRVAKPGAVLATNTSYLDVNRIASATRGPADVLGLHFFSPANIMKLLEIVVGEHTSPETVATGFELARKLRKTPVRAGVCDGFIGNRILAVHRQAADMMMEDGASPYDIDAAVREFGYPMGPYQMADLAGGDIGWATRKRRAATRDPALRYVQIPDRLCERGWFGQKTGRGFYLYADGARVGTPDPEVLAIIDEERRRAGVTPRPFTQEDIQRRYLAAMINEAANVLHQGIALRPSDVDVVFLSGYGFPRYRGGPMHYADSVGLDRVLADIRSYAKEDPAFWKPSPLLVQLAESGRNFASLNQAATSPA</sequence>
<keyword evidence="11" id="KW-0456">Lyase</keyword>
<keyword evidence="18" id="KW-1185">Reference proteome</keyword>
<dbReference type="Pfam" id="PF02737">
    <property type="entry name" value="3HCDH_N"/>
    <property type="match status" value="1"/>
</dbReference>
<evidence type="ECO:0000259" key="15">
    <source>
        <dbReference type="Pfam" id="PF00725"/>
    </source>
</evidence>
<reference evidence="17 18" key="1">
    <citation type="submission" date="2020-04" db="EMBL/GenBank/DDBJ databases">
        <authorList>
            <person name="De Canck E."/>
        </authorList>
    </citation>
    <scope>NUCLEOTIDE SEQUENCE [LARGE SCALE GENOMIC DNA]</scope>
    <source>
        <strain evidence="17 18">LMG 3441</strain>
    </source>
</reference>
<dbReference type="SUPFAM" id="SSF48179">
    <property type="entry name" value="6-phosphogluconate dehydrogenase C-terminal domain-like"/>
    <property type="match status" value="2"/>
</dbReference>
<evidence type="ECO:0000256" key="6">
    <source>
        <dbReference type="ARBA" id="ARBA00023002"/>
    </source>
</evidence>
<keyword evidence="7" id="KW-0520">NAD</keyword>